<name>A0A8X6UM53_NEPPI</name>
<evidence type="ECO:0000313" key="2">
    <source>
        <dbReference type="EMBL" id="GFU52615.1"/>
    </source>
</evidence>
<keyword evidence="3" id="KW-1185">Reference proteome</keyword>
<evidence type="ECO:0000256" key="1">
    <source>
        <dbReference type="SAM" id="MobiDB-lite"/>
    </source>
</evidence>
<protein>
    <submittedName>
        <fullName evidence="2">Uncharacterized protein</fullName>
    </submittedName>
</protein>
<comment type="caution">
    <text evidence="2">The sequence shown here is derived from an EMBL/GenBank/DDBJ whole genome shotgun (WGS) entry which is preliminary data.</text>
</comment>
<organism evidence="2 3">
    <name type="scientific">Nephila pilipes</name>
    <name type="common">Giant wood spider</name>
    <name type="synonym">Nephila maculata</name>
    <dbReference type="NCBI Taxonomy" id="299642"/>
    <lineage>
        <taxon>Eukaryota</taxon>
        <taxon>Metazoa</taxon>
        <taxon>Ecdysozoa</taxon>
        <taxon>Arthropoda</taxon>
        <taxon>Chelicerata</taxon>
        <taxon>Arachnida</taxon>
        <taxon>Araneae</taxon>
        <taxon>Araneomorphae</taxon>
        <taxon>Entelegynae</taxon>
        <taxon>Araneoidea</taxon>
        <taxon>Nephilidae</taxon>
        <taxon>Nephila</taxon>
    </lineage>
</organism>
<proteinExistence type="predicted"/>
<reference evidence="2" key="1">
    <citation type="submission" date="2020-08" db="EMBL/GenBank/DDBJ databases">
        <title>Multicomponent nature underlies the extraordinary mechanical properties of spider dragline silk.</title>
        <authorList>
            <person name="Kono N."/>
            <person name="Nakamura H."/>
            <person name="Mori M."/>
            <person name="Yoshida Y."/>
            <person name="Ohtoshi R."/>
            <person name="Malay A.D."/>
            <person name="Moran D.A.P."/>
            <person name="Tomita M."/>
            <person name="Numata K."/>
            <person name="Arakawa K."/>
        </authorList>
    </citation>
    <scope>NUCLEOTIDE SEQUENCE</scope>
</reference>
<dbReference type="AlphaFoldDB" id="A0A8X6UM53"/>
<feature type="compositionally biased region" description="Basic and acidic residues" evidence="1">
    <location>
        <begin position="1"/>
        <end position="16"/>
    </location>
</feature>
<feature type="region of interest" description="Disordered" evidence="1">
    <location>
        <begin position="1"/>
        <end position="25"/>
    </location>
</feature>
<sequence length="161" mass="18133">MERPSRQGRSCHEKNSKHTSPILPSATHLHVEATTNVSDSLINATFKKVADEEIIISYTSNPGVVRLGSNIFWCFWLSTTHFVKTNTTMGPLDKGKSAGKDFFQDQNMILKYHKYICDGDPKTFSSIVEKGPYGNSVTIDKTECVGRIQMRKGRHLRKLEA</sequence>
<evidence type="ECO:0000313" key="3">
    <source>
        <dbReference type="Proteomes" id="UP000887013"/>
    </source>
</evidence>
<dbReference type="OrthoDB" id="8191111at2759"/>
<dbReference type="Proteomes" id="UP000887013">
    <property type="component" value="Unassembled WGS sequence"/>
</dbReference>
<accession>A0A8X6UM53</accession>
<gene>
    <name evidence="2" type="ORF">NPIL_36281</name>
</gene>
<dbReference type="EMBL" id="BMAW01038574">
    <property type="protein sequence ID" value="GFU52615.1"/>
    <property type="molecule type" value="Genomic_DNA"/>
</dbReference>